<keyword evidence="3" id="KW-1185">Reference proteome</keyword>
<dbReference type="AlphaFoldDB" id="A0A1G7QJG9"/>
<dbReference type="OrthoDB" id="9814553at2"/>
<proteinExistence type="predicted"/>
<dbReference type="Pfam" id="PF13560">
    <property type="entry name" value="HTH_31"/>
    <property type="match status" value="1"/>
</dbReference>
<dbReference type="GO" id="GO:0003677">
    <property type="term" value="F:DNA binding"/>
    <property type="evidence" value="ECO:0007669"/>
    <property type="project" value="InterPro"/>
</dbReference>
<dbReference type="RefSeq" id="WP_090019436.1">
    <property type="nucleotide sequence ID" value="NZ_FNCE01000004.1"/>
</dbReference>
<dbReference type="Proteomes" id="UP000199415">
    <property type="component" value="Unassembled WGS sequence"/>
</dbReference>
<sequence length="121" mass="13227">MVEKFPTECAEDRAFDAALGRTVATYREAVGMSRERLVAKMPITAGHLLAFERGNAGLTLSRVVALAEQLDADPLDLILEALVATRRLHHLPGSTTRLVHAIHQMHPAKREHVADIVALMG</sequence>
<organism evidence="2 3">
    <name type="scientific">Limimonas halophila</name>
    <dbReference type="NCBI Taxonomy" id="1082479"/>
    <lineage>
        <taxon>Bacteria</taxon>
        <taxon>Pseudomonadati</taxon>
        <taxon>Pseudomonadota</taxon>
        <taxon>Alphaproteobacteria</taxon>
        <taxon>Rhodospirillales</taxon>
        <taxon>Rhodovibrionaceae</taxon>
        <taxon>Limimonas</taxon>
    </lineage>
</organism>
<reference evidence="2 3" key="1">
    <citation type="submission" date="2016-10" db="EMBL/GenBank/DDBJ databases">
        <authorList>
            <person name="de Groot N.N."/>
        </authorList>
    </citation>
    <scope>NUCLEOTIDE SEQUENCE [LARGE SCALE GENOMIC DNA]</scope>
    <source>
        <strain evidence="2 3">DSM 25584</strain>
    </source>
</reference>
<feature type="domain" description="HTH cro/C1-type" evidence="1">
    <location>
        <begin position="22"/>
        <end position="77"/>
    </location>
</feature>
<dbReference type="CDD" id="cd00093">
    <property type="entry name" value="HTH_XRE"/>
    <property type="match status" value="1"/>
</dbReference>
<dbReference type="SMART" id="SM00530">
    <property type="entry name" value="HTH_XRE"/>
    <property type="match status" value="1"/>
</dbReference>
<dbReference type="SUPFAM" id="SSF47413">
    <property type="entry name" value="lambda repressor-like DNA-binding domains"/>
    <property type="match status" value="1"/>
</dbReference>
<name>A0A1G7QJG9_9PROT</name>
<dbReference type="InterPro" id="IPR010982">
    <property type="entry name" value="Lambda_DNA-bd_dom_sf"/>
</dbReference>
<dbReference type="Gene3D" id="1.10.260.40">
    <property type="entry name" value="lambda repressor-like DNA-binding domains"/>
    <property type="match status" value="1"/>
</dbReference>
<gene>
    <name evidence="2" type="ORF">SAMN05216241_10434</name>
</gene>
<dbReference type="EMBL" id="FNCE01000004">
    <property type="protein sequence ID" value="SDF98697.1"/>
    <property type="molecule type" value="Genomic_DNA"/>
</dbReference>
<evidence type="ECO:0000313" key="3">
    <source>
        <dbReference type="Proteomes" id="UP000199415"/>
    </source>
</evidence>
<protein>
    <recommendedName>
        <fullName evidence="1">HTH cro/C1-type domain-containing protein</fullName>
    </recommendedName>
</protein>
<accession>A0A1G7QJG9</accession>
<evidence type="ECO:0000259" key="1">
    <source>
        <dbReference type="SMART" id="SM00530"/>
    </source>
</evidence>
<dbReference type="InterPro" id="IPR001387">
    <property type="entry name" value="Cro/C1-type_HTH"/>
</dbReference>
<evidence type="ECO:0000313" key="2">
    <source>
        <dbReference type="EMBL" id="SDF98697.1"/>
    </source>
</evidence>